<dbReference type="NCBIfam" id="TIGR04241">
    <property type="entry name" value="adenoE3CR1rpt"/>
    <property type="match status" value="3"/>
</dbReference>
<reference evidence="2 3" key="1">
    <citation type="journal article" date="2004" name="J. Gen. Virol.">
        <title>Analysis of the first complete genome sequence of an Old World monkey adenovirus reveals a lineage distinct from the six human adenovirus species.</title>
        <authorList>
            <person name="Kovacs G.M."/>
            <person name="Davison A.J."/>
            <person name="Zakhartchouk A.N."/>
            <person name="Harrach B."/>
        </authorList>
    </citation>
    <scope>NUCLEOTIDE SEQUENCE [LARGE SCALE GENOMIC DNA]</scope>
    <source>
        <strain evidence="2">ATCC VR-1449</strain>
    </source>
</reference>
<feature type="transmembrane region" description="Helical" evidence="1">
    <location>
        <begin position="328"/>
        <end position="356"/>
    </location>
</feature>
<dbReference type="EMBL" id="AY598782">
    <property type="protein sequence ID" value="AAT84635.1"/>
    <property type="molecule type" value="Genomic_DNA"/>
</dbReference>
<evidence type="ECO:0000313" key="3">
    <source>
        <dbReference type="Proteomes" id="UP000113783"/>
    </source>
</evidence>
<dbReference type="Proteomes" id="UP000113783">
    <property type="component" value="Segment"/>
</dbReference>
<sequence>MSTFTTLLWIICVLNTISKTYSYQDYNGHDCSSPRYTLAPVNSLSDTFLNCSFWSTQLTWYFGDSILSGSLGKSHGISVQLFSPIRYGNYTCQAGPCIHIFNLQPCPPTKLAFVNSDHLQLNCSLVGQRILWTYNKYRLVEFVYSPPSAHGFGEIPSHLYYNYFVTHFASRQQLHLQAPFTPGEYSCHVGSCKETFILFNRSSNIERFTTNYFRNQVVLFTDDTTNVTLNCACFSYDIVTWTLNGTLWLTFDNQSLIVKNFNFAFTNLSSYEIVIFAPFNPKTTLACQVLFKPCQTNFKFVYLPPQSVKLIEKYNSTPALVPKTFYHWLTYAGLLALVVFFLLNIFICFLPSSLFAQAQLLQKNRFFIL</sequence>
<organism evidence="2 3">
    <name type="scientific">Simian adenovirus 3</name>
    <dbReference type="NCBI Taxonomy" id="38420"/>
    <lineage>
        <taxon>Viruses</taxon>
        <taxon>Varidnaviria</taxon>
        <taxon>Bamfordvirae</taxon>
        <taxon>Preplasmiviricota</taxon>
        <taxon>Polisuviricotina</taxon>
        <taxon>Pharingeaviricetes</taxon>
        <taxon>Rowavirales</taxon>
        <taxon>Adenoviridae</taxon>
        <taxon>Mastadenovirus</taxon>
        <taxon>Mastadenovirus simiae</taxon>
        <taxon>Simian mastadenovirus A</taxon>
    </lineage>
</organism>
<keyword evidence="1" id="KW-0812">Transmembrane</keyword>
<gene>
    <name evidence="2" type="primary">E3</name>
</gene>
<dbReference type="RefSeq" id="YP_067925.1">
    <property type="nucleotide sequence ID" value="NC_006144.1"/>
</dbReference>
<evidence type="ECO:0000256" key="1">
    <source>
        <dbReference type="SAM" id="Phobius"/>
    </source>
</evidence>
<dbReference type="KEGG" id="vg:3126073"/>
<protein>
    <submittedName>
        <fullName evidence="2">E3 CR1-alpha1</fullName>
    </submittedName>
</protein>
<dbReference type="GeneID" id="3126073"/>
<keyword evidence="1" id="KW-0472">Membrane</keyword>
<name>A0A9W3HRM3_9ADEN</name>
<keyword evidence="1" id="KW-1133">Transmembrane helix</keyword>
<keyword evidence="3" id="KW-1185">Reference proteome</keyword>
<evidence type="ECO:0000313" key="2">
    <source>
        <dbReference type="EMBL" id="AAT84635.1"/>
    </source>
</evidence>
<proteinExistence type="predicted"/>
<dbReference type="OrthoDB" id="30323at10239"/>
<accession>A0A9W3HRM3</accession>
<dbReference type="InterPro" id="IPR026472">
    <property type="entry name" value="E3_CR1-alpha-1"/>
</dbReference>